<sequence length="65" mass="7602">MSILVRTGVQSYSTVWSLWKERNSKNFKVIKRLIDKSARGDHLLSVQLDQIQIQARELELEQLGF</sequence>
<protein>
    <submittedName>
        <fullName evidence="1">Uncharacterized protein</fullName>
    </submittedName>
</protein>
<evidence type="ECO:0000313" key="1">
    <source>
        <dbReference type="EMBL" id="KAF5817761.1"/>
    </source>
</evidence>
<keyword evidence="2" id="KW-1185">Reference proteome</keyword>
<reference evidence="1" key="1">
    <citation type="journal article" date="2017" name="Nature">
        <title>The sunflower genome provides insights into oil metabolism, flowering and Asterid evolution.</title>
        <authorList>
            <person name="Badouin H."/>
            <person name="Gouzy J."/>
            <person name="Grassa C.J."/>
            <person name="Murat F."/>
            <person name="Staton S.E."/>
            <person name="Cottret L."/>
            <person name="Lelandais-Briere C."/>
            <person name="Owens G.L."/>
            <person name="Carrere S."/>
            <person name="Mayjonade B."/>
            <person name="Legrand L."/>
            <person name="Gill N."/>
            <person name="Kane N.C."/>
            <person name="Bowers J.E."/>
            <person name="Hubner S."/>
            <person name="Bellec A."/>
            <person name="Berard A."/>
            <person name="Berges H."/>
            <person name="Blanchet N."/>
            <person name="Boniface M.C."/>
            <person name="Brunel D."/>
            <person name="Catrice O."/>
            <person name="Chaidir N."/>
            <person name="Claudel C."/>
            <person name="Donnadieu C."/>
            <person name="Faraut T."/>
            <person name="Fievet G."/>
            <person name="Helmstetter N."/>
            <person name="King M."/>
            <person name="Knapp S.J."/>
            <person name="Lai Z."/>
            <person name="Le Paslier M.C."/>
            <person name="Lippi Y."/>
            <person name="Lorenzon L."/>
            <person name="Mandel J.R."/>
            <person name="Marage G."/>
            <person name="Marchand G."/>
            <person name="Marquand E."/>
            <person name="Bret-Mestries E."/>
            <person name="Morien E."/>
            <person name="Nambeesan S."/>
            <person name="Nguyen T."/>
            <person name="Pegot-Espagnet P."/>
            <person name="Pouilly N."/>
            <person name="Raftis F."/>
            <person name="Sallet E."/>
            <person name="Schiex T."/>
            <person name="Thomas J."/>
            <person name="Vandecasteele C."/>
            <person name="Vares D."/>
            <person name="Vear F."/>
            <person name="Vautrin S."/>
            <person name="Crespi M."/>
            <person name="Mangin B."/>
            <person name="Burke J.M."/>
            <person name="Salse J."/>
            <person name="Munos S."/>
            <person name="Vincourt P."/>
            <person name="Rieseberg L.H."/>
            <person name="Langlade N.B."/>
        </authorList>
    </citation>
    <scope>NUCLEOTIDE SEQUENCE</scope>
    <source>
        <tissue evidence="1">Leaves</tissue>
    </source>
</reference>
<dbReference type="Gramene" id="mRNA:HanXRQr2_Chr02g0056831">
    <property type="protein sequence ID" value="mRNA:HanXRQr2_Chr02g0056831"/>
    <property type="gene ID" value="HanXRQr2_Chr02g0056831"/>
</dbReference>
<gene>
    <name evidence="1" type="ORF">HanXRQr2_Chr02g0056831</name>
</gene>
<dbReference type="EMBL" id="MNCJ02000317">
    <property type="protein sequence ID" value="KAF5817761.1"/>
    <property type="molecule type" value="Genomic_DNA"/>
</dbReference>
<reference evidence="1" key="2">
    <citation type="submission" date="2020-06" db="EMBL/GenBank/DDBJ databases">
        <title>Helianthus annuus Genome sequencing and assembly Release 2.</title>
        <authorList>
            <person name="Gouzy J."/>
            <person name="Langlade N."/>
            <person name="Munos S."/>
        </authorList>
    </citation>
    <scope>NUCLEOTIDE SEQUENCE</scope>
    <source>
        <tissue evidence="1">Leaves</tissue>
    </source>
</reference>
<name>A0A9K3NZ01_HELAN</name>
<accession>A0A9K3NZ01</accession>
<proteinExistence type="predicted"/>
<evidence type="ECO:0000313" key="2">
    <source>
        <dbReference type="Proteomes" id="UP000215914"/>
    </source>
</evidence>
<dbReference type="AlphaFoldDB" id="A0A9K3NZ01"/>
<dbReference type="Proteomes" id="UP000215914">
    <property type="component" value="Unassembled WGS sequence"/>
</dbReference>
<organism evidence="1 2">
    <name type="scientific">Helianthus annuus</name>
    <name type="common">Common sunflower</name>
    <dbReference type="NCBI Taxonomy" id="4232"/>
    <lineage>
        <taxon>Eukaryota</taxon>
        <taxon>Viridiplantae</taxon>
        <taxon>Streptophyta</taxon>
        <taxon>Embryophyta</taxon>
        <taxon>Tracheophyta</taxon>
        <taxon>Spermatophyta</taxon>
        <taxon>Magnoliopsida</taxon>
        <taxon>eudicotyledons</taxon>
        <taxon>Gunneridae</taxon>
        <taxon>Pentapetalae</taxon>
        <taxon>asterids</taxon>
        <taxon>campanulids</taxon>
        <taxon>Asterales</taxon>
        <taxon>Asteraceae</taxon>
        <taxon>Asteroideae</taxon>
        <taxon>Heliantheae alliance</taxon>
        <taxon>Heliantheae</taxon>
        <taxon>Helianthus</taxon>
    </lineage>
</organism>
<comment type="caution">
    <text evidence="1">The sequence shown here is derived from an EMBL/GenBank/DDBJ whole genome shotgun (WGS) entry which is preliminary data.</text>
</comment>